<accession>A0ACC2VR20</accession>
<protein>
    <submittedName>
        <fullName evidence="1">Uncharacterized protein</fullName>
    </submittedName>
</protein>
<sequence length="413" mass="44214">MSTSVAHLNAIATGPTGAPSTTTSNHFSTAASVSTDANGQPIQAAGLGGLGEATEPLMRFLLNGRNANFFSTLYANEAVCLGMFRLLPPIPRQLVMSLLWSSTNLRAKDLKVLVGMSAHAPNADFEHRLSPLVSLGILAIEKHRGVQYVHMHAGFRLGLRNALANGGKSNAFGVSYVPSEGDRSLDPPPTIDELVEHGNSTWEAMLKYMVSSRLDALGAVEDRPQQEVLDTLIESGLMAEAENCSCESLSVRVQAKLRHGGDDGVEILKLFFTLGNMQLGRGYSASALSPAQSAILDDLEAYGLIYSRYVFGDGKRHDQFFPTGLATTLCSGASGVTVGDGMGSAADGGKGFLILETNYKIYAYTSNELQIAILNLFVDIRVRYPNLIVGKLERDTVKRAMEEGITAGQVRDA</sequence>
<comment type="caution">
    <text evidence="1">The sequence shown here is derived from an EMBL/GenBank/DDBJ whole genome shotgun (WGS) entry which is preliminary data.</text>
</comment>
<gene>
    <name evidence="1" type="ORF">QFC19_005333</name>
</gene>
<evidence type="ECO:0000313" key="1">
    <source>
        <dbReference type="EMBL" id="KAJ9100937.1"/>
    </source>
</evidence>
<evidence type="ECO:0000313" key="2">
    <source>
        <dbReference type="Proteomes" id="UP001241377"/>
    </source>
</evidence>
<keyword evidence="2" id="KW-1185">Reference proteome</keyword>
<reference evidence="1" key="1">
    <citation type="submission" date="2023-04" db="EMBL/GenBank/DDBJ databases">
        <title>Draft Genome sequencing of Naganishia species isolated from polar environments using Oxford Nanopore Technology.</title>
        <authorList>
            <person name="Leo P."/>
            <person name="Venkateswaran K."/>
        </authorList>
    </citation>
    <scope>NUCLEOTIDE SEQUENCE</scope>
    <source>
        <strain evidence="1">MNA-CCFEE 5261</strain>
    </source>
</reference>
<organism evidence="1 2">
    <name type="scientific">Naganishia cerealis</name>
    <dbReference type="NCBI Taxonomy" id="610337"/>
    <lineage>
        <taxon>Eukaryota</taxon>
        <taxon>Fungi</taxon>
        <taxon>Dikarya</taxon>
        <taxon>Basidiomycota</taxon>
        <taxon>Agaricomycotina</taxon>
        <taxon>Tremellomycetes</taxon>
        <taxon>Filobasidiales</taxon>
        <taxon>Filobasidiaceae</taxon>
        <taxon>Naganishia</taxon>
    </lineage>
</organism>
<proteinExistence type="predicted"/>
<name>A0ACC2VR20_9TREE</name>
<dbReference type="Proteomes" id="UP001241377">
    <property type="component" value="Unassembled WGS sequence"/>
</dbReference>
<dbReference type="EMBL" id="JASBWR010000060">
    <property type="protein sequence ID" value="KAJ9100937.1"/>
    <property type="molecule type" value="Genomic_DNA"/>
</dbReference>